<evidence type="ECO:0000313" key="2">
    <source>
        <dbReference type="Proteomes" id="UP000005753"/>
    </source>
</evidence>
<accession>I5AT63</accession>
<dbReference type="EMBL" id="CM001487">
    <property type="protein sequence ID" value="EIM56986.1"/>
    <property type="molecule type" value="Genomic_DNA"/>
</dbReference>
<gene>
    <name evidence="1" type="ORF">EubceDRAFT1_1169</name>
</gene>
<name>I5AT63_EUBC6</name>
<sequence length="76" mass="8907">MSRNFKKTLEIVVSICYYLRMINAKRHFPVGKCLFFLSHRKLLRIPYETKRIGSDRRVCVFFANKTAGYTGGTHYG</sequence>
<reference evidence="1 2" key="1">
    <citation type="submission" date="2010-08" db="EMBL/GenBank/DDBJ databases">
        <authorList>
            <consortium name="US DOE Joint Genome Institute (JGI-PGF)"/>
            <person name="Lucas S."/>
            <person name="Copeland A."/>
            <person name="Lapidus A."/>
            <person name="Cheng J.-F."/>
            <person name="Bruce D."/>
            <person name="Goodwin L."/>
            <person name="Pitluck S."/>
            <person name="Land M.L."/>
            <person name="Hauser L."/>
            <person name="Chang Y.-J."/>
            <person name="Anderson I.J."/>
            <person name="Johnson E."/>
            <person name="Mulhopadhyay B."/>
            <person name="Kyrpides N."/>
            <person name="Woyke T.J."/>
        </authorList>
    </citation>
    <scope>NUCLEOTIDE SEQUENCE [LARGE SCALE GENOMIC DNA]</scope>
    <source>
        <strain evidence="1 2">6</strain>
    </source>
</reference>
<organism evidence="1 2">
    <name type="scientific">Eubacterium cellulosolvens (strain ATCC 43171 / JCM 9499 / 6)</name>
    <name type="common">Cillobacterium cellulosolvens</name>
    <dbReference type="NCBI Taxonomy" id="633697"/>
    <lineage>
        <taxon>Bacteria</taxon>
        <taxon>Bacillati</taxon>
        <taxon>Bacillota</taxon>
        <taxon>Clostridia</taxon>
        <taxon>Eubacteriales</taxon>
        <taxon>Eubacteriaceae</taxon>
        <taxon>Eubacterium</taxon>
    </lineage>
</organism>
<dbReference type="STRING" id="633697.EubceDRAFT1_1169"/>
<protein>
    <submittedName>
        <fullName evidence="1">Uncharacterized protein</fullName>
    </submittedName>
</protein>
<dbReference type="AlphaFoldDB" id="I5AT63"/>
<evidence type="ECO:0000313" key="1">
    <source>
        <dbReference type="EMBL" id="EIM56986.1"/>
    </source>
</evidence>
<keyword evidence="2" id="KW-1185">Reference proteome</keyword>
<reference evidence="1 2" key="2">
    <citation type="submission" date="2012-02" db="EMBL/GenBank/DDBJ databases">
        <title>Improved High-Quality Draft sequence of Eubacterium cellulosolvens 6.</title>
        <authorList>
            <consortium name="US DOE Joint Genome Institute"/>
            <person name="Lucas S."/>
            <person name="Han J."/>
            <person name="Lapidus A."/>
            <person name="Cheng J.-F."/>
            <person name="Goodwin L."/>
            <person name="Pitluck S."/>
            <person name="Peters L."/>
            <person name="Mikhailova N."/>
            <person name="Gu W."/>
            <person name="Detter J.C."/>
            <person name="Han C."/>
            <person name="Tapia R."/>
            <person name="Land M."/>
            <person name="Hauser L."/>
            <person name="Kyrpides N."/>
            <person name="Ivanova N."/>
            <person name="Pagani I."/>
            <person name="Johnson E."/>
            <person name="Mukhopadhyay B."/>
            <person name="Anderson I."/>
            <person name="Woyke T."/>
        </authorList>
    </citation>
    <scope>NUCLEOTIDE SEQUENCE [LARGE SCALE GENOMIC DNA]</scope>
    <source>
        <strain evidence="1 2">6</strain>
    </source>
</reference>
<proteinExistence type="predicted"/>
<dbReference type="Proteomes" id="UP000005753">
    <property type="component" value="Chromosome"/>
</dbReference>
<dbReference type="HOGENOM" id="CLU_2649080_0_0_9"/>